<evidence type="ECO:0000313" key="4">
    <source>
        <dbReference type="EMBL" id="MFC7135516.1"/>
    </source>
</evidence>
<evidence type="ECO:0000259" key="3">
    <source>
        <dbReference type="Pfam" id="PF01343"/>
    </source>
</evidence>
<dbReference type="PANTHER" id="PTHR42987">
    <property type="entry name" value="PEPTIDASE S49"/>
    <property type="match status" value="1"/>
</dbReference>
<proteinExistence type="inferred from homology"/>
<keyword evidence="5" id="KW-1185">Reference proteome</keyword>
<reference evidence="4 5" key="1">
    <citation type="journal article" date="2019" name="Int. J. Syst. Evol. Microbiol.">
        <title>The Global Catalogue of Microorganisms (GCM) 10K type strain sequencing project: providing services to taxonomists for standard genome sequencing and annotation.</title>
        <authorList>
            <consortium name="The Broad Institute Genomics Platform"/>
            <consortium name="The Broad Institute Genome Sequencing Center for Infectious Disease"/>
            <person name="Wu L."/>
            <person name="Ma J."/>
        </authorList>
    </citation>
    <scope>NUCLEOTIDE SEQUENCE [LARGE SCALE GENOMIC DNA]</scope>
    <source>
        <strain evidence="4 5">DT92</strain>
    </source>
</reference>
<evidence type="ECO:0000313" key="5">
    <source>
        <dbReference type="Proteomes" id="UP001596368"/>
    </source>
</evidence>
<feature type="domain" description="Peptidase S49" evidence="3">
    <location>
        <begin position="8"/>
        <end position="53"/>
    </location>
</feature>
<dbReference type="SUPFAM" id="SSF52096">
    <property type="entry name" value="ClpP/crotonase"/>
    <property type="match status" value="1"/>
</dbReference>
<dbReference type="PANTHER" id="PTHR42987:SF4">
    <property type="entry name" value="PROTEASE SOHB-RELATED"/>
    <property type="match status" value="1"/>
</dbReference>
<dbReference type="EMBL" id="JBHSZG010000001">
    <property type="protein sequence ID" value="MFC7135516.1"/>
    <property type="molecule type" value="Genomic_DNA"/>
</dbReference>
<sequence>MYLQAKRTAAAKPLVASVDATAASGAYYTIAPADAVYVKPASVVGSVGVLATLPQELEPNDVVGTTGPNKLSGATSASSSTCSSRSTARSSAR</sequence>
<dbReference type="Pfam" id="PF01343">
    <property type="entry name" value="Peptidase_S49"/>
    <property type="match status" value="1"/>
</dbReference>
<dbReference type="Proteomes" id="UP001596368">
    <property type="component" value="Unassembled WGS sequence"/>
</dbReference>
<feature type="compositionally biased region" description="Low complexity" evidence="2">
    <location>
        <begin position="72"/>
        <end position="93"/>
    </location>
</feature>
<gene>
    <name evidence="4" type="ORF">ACFQRB_00590</name>
</gene>
<organism evidence="4 5">
    <name type="scientific">Halobaculum litoreum</name>
    <dbReference type="NCBI Taxonomy" id="3031998"/>
    <lineage>
        <taxon>Archaea</taxon>
        <taxon>Methanobacteriati</taxon>
        <taxon>Methanobacteriota</taxon>
        <taxon>Stenosarchaea group</taxon>
        <taxon>Halobacteria</taxon>
        <taxon>Halobacteriales</taxon>
        <taxon>Haloferacaceae</taxon>
        <taxon>Halobaculum</taxon>
    </lineage>
</organism>
<protein>
    <submittedName>
        <fullName evidence="4">S49 family peptidase</fullName>
    </submittedName>
</protein>
<dbReference type="Gene3D" id="3.90.226.10">
    <property type="entry name" value="2-enoyl-CoA Hydratase, Chain A, domain 1"/>
    <property type="match status" value="1"/>
</dbReference>
<dbReference type="InterPro" id="IPR002142">
    <property type="entry name" value="Peptidase_S49"/>
</dbReference>
<comment type="similarity">
    <text evidence="1">Belongs to the peptidase S49 family.</text>
</comment>
<name>A0ABD5XP19_9EURY</name>
<comment type="caution">
    <text evidence="4">The sequence shown here is derived from an EMBL/GenBank/DDBJ whole genome shotgun (WGS) entry which is preliminary data.</text>
</comment>
<evidence type="ECO:0000256" key="1">
    <source>
        <dbReference type="ARBA" id="ARBA00008683"/>
    </source>
</evidence>
<dbReference type="InterPro" id="IPR029045">
    <property type="entry name" value="ClpP/crotonase-like_dom_sf"/>
</dbReference>
<dbReference type="AlphaFoldDB" id="A0ABD5XP19"/>
<accession>A0ABD5XP19</accession>
<evidence type="ECO:0000256" key="2">
    <source>
        <dbReference type="SAM" id="MobiDB-lite"/>
    </source>
</evidence>
<feature type="region of interest" description="Disordered" evidence="2">
    <location>
        <begin position="59"/>
        <end position="93"/>
    </location>
</feature>